<name>A0ABT0LWM3_9XANT</name>
<sequence length="177" mass="20369">MADLVHKATGFPTSVKQLRSNESRAKVLLVSYARRSYDCIDPNEPILSLFDVIAALSSFRYQQEAGDDYKPYWHGQTDQGKSPQRLFDKGLNSEDPHQHQGVMHIYLNRFYEYQAAFNGAAESNQAWMHYQMTVHRLYKDALQLNDIMAITMGLTVLNFHCVNLVKDYAIEYLAGNR</sequence>
<dbReference type="EMBL" id="JAMBED010000115">
    <property type="protein sequence ID" value="MCL1553744.1"/>
    <property type="molecule type" value="Genomic_DNA"/>
</dbReference>
<accession>A0ABT0LWM3</accession>
<organism evidence="1 2">
    <name type="scientific">Xanthomonas nasturtii</name>
    <dbReference type="NCBI Taxonomy" id="1843581"/>
    <lineage>
        <taxon>Bacteria</taxon>
        <taxon>Pseudomonadati</taxon>
        <taxon>Pseudomonadota</taxon>
        <taxon>Gammaproteobacteria</taxon>
        <taxon>Lysobacterales</taxon>
        <taxon>Lysobacteraceae</taxon>
        <taxon>Xanthomonas</taxon>
    </lineage>
</organism>
<comment type="caution">
    <text evidence="1">The sequence shown here is derived from an EMBL/GenBank/DDBJ whole genome shotgun (WGS) entry which is preliminary data.</text>
</comment>
<dbReference type="RefSeq" id="WP_249048625.1">
    <property type="nucleotide sequence ID" value="NZ_JAMBEC010000091.1"/>
</dbReference>
<evidence type="ECO:0000313" key="1">
    <source>
        <dbReference type="EMBL" id="MCL1553744.1"/>
    </source>
</evidence>
<dbReference type="Proteomes" id="UP001167357">
    <property type="component" value="Unassembled WGS sequence"/>
</dbReference>
<protein>
    <submittedName>
        <fullName evidence="1">Uncharacterized protein</fullName>
    </submittedName>
</protein>
<keyword evidence="2" id="KW-1185">Reference proteome</keyword>
<gene>
    <name evidence="1" type="ORF">M3O51_21255</name>
</gene>
<proteinExistence type="predicted"/>
<reference evidence="1" key="1">
    <citation type="submission" date="2022-04" db="EMBL/GenBank/DDBJ databases">
        <title>Genomic comparison of 19 strains of Xanthomonas nasturtii, a newly emerging watercress pathogen.</title>
        <authorList>
            <person name="Harrison J."/>
            <person name="Greer S."/>
            <person name="Hussain R."/>
            <person name="Lascelles D."/>
            <person name="Roberts M."/>
            <person name="Carter B."/>
            <person name="Bryning A."/>
            <person name="Carroll S."/>
            <person name="Aspin A."/>
            <person name="Cruz L."/>
            <person name="Cruz J."/>
            <person name="Grant M."/>
            <person name="Vicente J."/>
            <person name="Studholme D.J."/>
        </authorList>
    </citation>
    <scope>NUCLEOTIDE SEQUENCE</scope>
    <source>
        <strain evidence="1">10016B</strain>
    </source>
</reference>
<evidence type="ECO:0000313" key="2">
    <source>
        <dbReference type="Proteomes" id="UP001167357"/>
    </source>
</evidence>